<keyword evidence="1" id="KW-0472">Membrane</keyword>
<evidence type="ECO:0000313" key="2">
    <source>
        <dbReference type="EMBL" id="AXQ63492.1"/>
    </source>
</evidence>
<accession>A0A385DXY9</accession>
<feature type="transmembrane region" description="Helical" evidence="1">
    <location>
        <begin position="6"/>
        <end position="30"/>
    </location>
</feature>
<dbReference type="GeneID" id="55611233"/>
<dbReference type="EMBL" id="MH651172">
    <property type="protein sequence ID" value="AXQ63492.1"/>
    <property type="molecule type" value="Genomic_DNA"/>
</dbReference>
<dbReference type="Proteomes" id="UP000262230">
    <property type="component" value="Segment"/>
</dbReference>
<sequence length="37" mass="4168">MSHEWVIFWSAFIGAAVGTGIVCTLMHFLIKRAFRNG</sequence>
<evidence type="ECO:0000256" key="1">
    <source>
        <dbReference type="SAM" id="Phobius"/>
    </source>
</evidence>
<dbReference type="RefSeq" id="YP_009841022.1">
    <property type="nucleotide sequence ID" value="NC_048728.1"/>
</dbReference>
<evidence type="ECO:0000313" key="3">
    <source>
        <dbReference type="Proteomes" id="UP000262230"/>
    </source>
</evidence>
<name>A0A385DXY9_9CAUD</name>
<organism evidence="2 3">
    <name type="scientific">Streptomyces phage Comrade</name>
    <dbReference type="NCBI Taxonomy" id="2301714"/>
    <lineage>
        <taxon>Viruses</taxon>
        <taxon>Duplodnaviria</taxon>
        <taxon>Heunggongvirae</taxon>
        <taxon>Uroviricota</taxon>
        <taxon>Caudoviricetes</taxon>
        <taxon>Stanwilliamsviridae</taxon>
        <taxon>Loccivirinae</taxon>
        <taxon>Gilsonvirus</taxon>
        <taxon>Gilsonvirus comrade</taxon>
    </lineage>
</organism>
<keyword evidence="1" id="KW-1133">Transmembrane helix</keyword>
<keyword evidence="3" id="KW-1185">Reference proteome</keyword>
<gene>
    <name evidence="2" type="primary">261</name>
    <name evidence="2" type="ORF">SEA_COMRADE_261</name>
</gene>
<reference evidence="2 3" key="1">
    <citation type="submission" date="2018-07" db="EMBL/GenBank/DDBJ databases">
        <authorList>
            <person name="Khadka D."/>
            <person name="Jones J."/>
            <person name="Carrillo K."/>
            <person name="Beckwith M.D."/>
            <person name="Griffiths E.C."/>
            <person name="LeFan V.M."/>
            <person name="Nayek S."/>
            <person name="Layton S.R."/>
            <person name="Kim T."/>
            <person name="Hughes L."/>
            <person name="Garlena R.A."/>
            <person name="Russell D.A."/>
            <person name="Pope W.H."/>
            <person name="Jacobs-Sera D."/>
            <person name="Hatfull G.F."/>
        </authorList>
    </citation>
    <scope>NUCLEOTIDE SEQUENCE [LARGE SCALE GENOMIC DNA]</scope>
</reference>
<evidence type="ECO:0008006" key="4">
    <source>
        <dbReference type="Google" id="ProtNLM"/>
    </source>
</evidence>
<proteinExistence type="predicted"/>
<protein>
    <recommendedName>
        <fullName evidence="4">DUF3789 domain-containing protein</fullName>
    </recommendedName>
</protein>
<keyword evidence="1" id="KW-0812">Transmembrane</keyword>
<dbReference type="KEGG" id="vg:55611233"/>